<dbReference type="Proteomes" id="UP001153321">
    <property type="component" value="Chromosome 14"/>
</dbReference>
<gene>
    <name evidence="1" type="ORF">SPLIT_LOCUS2334</name>
</gene>
<accession>A0A9P0HZZ5</accession>
<dbReference type="EMBL" id="LR824545">
    <property type="protein sequence ID" value="CAH1636973.1"/>
    <property type="molecule type" value="Genomic_DNA"/>
</dbReference>
<organism evidence="1 2">
    <name type="scientific">Spodoptera littoralis</name>
    <name type="common">Egyptian cotton leafworm</name>
    <dbReference type="NCBI Taxonomy" id="7109"/>
    <lineage>
        <taxon>Eukaryota</taxon>
        <taxon>Metazoa</taxon>
        <taxon>Ecdysozoa</taxon>
        <taxon>Arthropoda</taxon>
        <taxon>Hexapoda</taxon>
        <taxon>Insecta</taxon>
        <taxon>Pterygota</taxon>
        <taxon>Neoptera</taxon>
        <taxon>Endopterygota</taxon>
        <taxon>Lepidoptera</taxon>
        <taxon>Glossata</taxon>
        <taxon>Ditrysia</taxon>
        <taxon>Noctuoidea</taxon>
        <taxon>Noctuidae</taxon>
        <taxon>Amphipyrinae</taxon>
        <taxon>Spodoptera</taxon>
    </lineage>
</organism>
<dbReference type="PANTHER" id="PTHR21178">
    <property type="entry name" value="CILIA- AND FLAGELLA-ASSOCIATED PROTEIN 61"/>
    <property type="match status" value="1"/>
</dbReference>
<name>A0A9P0HZZ5_SPOLI</name>
<reference evidence="1" key="1">
    <citation type="submission" date="2022-02" db="EMBL/GenBank/DDBJ databases">
        <authorList>
            <person name="King R."/>
        </authorList>
    </citation>
    <scope>NUCLEOTIDE SEQUENCE</scope>
</reference>
<dbReference type="PANTHER" id="PTHR21178:SF8">
    <property type="entry name" value="CILIA- AND FLAGELLA-ASSOCIATED PROTEIN 61"/>
    <property type="match status" value="1"/>
</dbReference>
<protein>
    <submittedName>
        <fullName evidence="1">Uncharacterized protein</fullName>
    </submittedName>
</protein>
<dbReference type="InterPro" id="IPR038884">
    <property type="entry name" value="CFAP61"/>
</dbReference>
<dbReference type="AlphaFoldDB" id="A0A9P0HZZ5"/>
<keyword evidence="2" id="KW-1185">Reference proteome</keyword>
<sequence>MRYINESLYVAHVNSVRGKISVRPGEANDLKALKTILEYAPRKDNLIDLFKSTLSSHVLQAFTLLSQNQPMGVVVLGLFSKGDASPGRNLMSLAGHMNPVHPRQSVPNISGNKELEKIYKDLGNPFALWVLERPLTSLPKVYVNSSIVVVGASRTGLAFLETLLMG</sequence>
<evidence type="ECO:0000313" key="2">
    <source>
        <dbReference type="Proteomes" id="UP001153321"/>
    </source>
</evidence>
<proteinExistence type="predicted"/>
<evidence type="ECO:0000313" key="1">
    <source>
        <dbReference type="EMBL" id="CAH1636973.1"/>
    </source>
</evidence>